<dbReference type="Proteomes" id="UP001305779">
    <property type="component" value="Unassembled WGS sequence"/>
</dbReference>
<name>A0ABR0ECF8_ZASCE</name>
<evidence type="ECO:0000256" key="1">
    <source>
        <dbReference type="SAM" id="MobiDB-lite"/>
    </source>
</evidence>
<feature type="compositionally biased region" description="Basic and acidic residues" evidence="1">
    <location>
        <begin position="422"/>
        <end position="431"/>
    </location>
</feature>
<comment type="caution">
    <text evidence="2">The sequence shown here is derived from an EMBL/GenBank/DDBJ whole genome shotgun (WGS) entry which is preliminary data.</text>
</comment>
<reference evidence="2 3" key="1">
    <citation type="journal article" date="2023" name="G3 (Bethesda)">
        <title>A chromosome-level genome assembly of Zasmidium syzygii isolated from banana leaves.</title>
        <authorList>
            <person name="van Westerhoven A.C."/>
            <person name="Mehrabi R."/>
            <person name="Talebi R."/>
            <person name="Steentjes M.B.F."/>
            <person name="Corcolon B."/>
            <person name="Chong P.A."/>
            <person name="Kema G.H.J."/>
            <person name="Seidl M.F."/>
        </authorList>
    </citation>
    <scope>NUCLEOTIDE SEQUENCE [LARGE SCALE GENOMIC DNA]</scope>
    <source>
        <strain evidence="2 3">P124</strain>
    </source>
</reference>
<keyword evidence="3" id="KW-1185">Reference proteome</keyword>
<feature type="compositionally biased region" description="Basic and acidic residues" evidence="1">
    <location>
        <begin position="439"/>
        <end position="454"/>
    </location>
</feature>
<dbReference type="InterPro" id="IPR038883">
    <property type="entry name" value="AN11006-like"/>
</dbReference>
<accession>A0ABR0ECF8</accession>
<evidence type="ECO:0000313" key="3">
    <source>
        <dbReference type="Proteomes" id="UP001305779"/>
    </source>
</evidence>
<proteinExistence type="predicted"/>
<dbReference type="EMBL" id="JAXOVC010000007">
    <property type="protein sequence ID" value="KAK4499132.1"/>
    <property type="molecule type" value="Genomic_DNA"/>
</dbReference>
<protein>
    <submittedName>
        <fullName evidence="2">Uncharacterized protein</fullName>
    </submittedName>
</protein>
<organism evidence="2 3">
    <name type="scientific">Zasmidium cellare</name>
    <name type="common">Wine cellar mold</name>
    <name type="synonym">Racodium cellare</name>
    <dbReference type="NCBI Taxonomy" id="395010"/>
    <lineage>
        <taxon>Eukaryota</taxon>
        <taxon>Fungi</taxon>
        <taxon>Dikarya</taxon>
        <taxon>Ascomycota</taxon>
        <taxon>Pezizomycotina</taxon>
        <taxon>Dothideomycetes</taxon>
        <taxon>Dothideomycetidae</taxon>
        <taxon>Mycosphaerellales</taxon>
        <taxon>Mycosphaerellaceae</taxon>
        <taxon>Zasmidium</taxon>
    </lineage>
</organism>
<dbReference type="PANTHER" id="PTHR42085">
    <property type="entry name" value="F-BOX DOMAIN-CONTAINING PROTEIN"/>
    <property type="match status" value="1"/>
</dbReference>
<gene>
    <name evidence="2" type="ORF">PRZ48_009644</name>
</gene>
<feature type="region of interest" description="Disordered" evidence="1">
    <location>
        <begin position="422"/>
        <end position="463"/>
    </location>
</feature>
<sequence>MAATNSTPTDKPRKPLKVLRLNYYHESPKLLFDLPREIRDRIWSHVLAEPTLYNKRHKPGCAFHNHMSTHQTPPARTHYNEYGTYVVPSGTIASDIKRCRKLCVRRQGFGLLKGVNKQIQHEATSIFYETNTINFPEGVNHAQNKSLIPQVQKIPPAALQRIRHLALWQLETFAGVGMYTYTRAKLFELLHSMPQLTTLEIPSVLFDSSEQDKIFTLPNLSTLHIHALRDPSLREDDHEPVYISAGKTFSLPDCRFFPCVSKDTPSRPRPLAGWCVACQTMREEIFAWINALNRYRTRWEQWTEHAVVKLNRLVPAQPGEEAYTLHAKLGPNKEQEMRVWGLPIHTSTVRAAEARKATKRENLANLTRRPARSPVYEEDGFEMDGDFAVNGSRNLGRQRRAVEKRVDHERVLEERGNHLRNVAEKEAKTVKESVMGQGEARKVAEEEVRSERRAAGKRSGRRT</sequence>
<dbReference type="PANTHER" id="PTHR42085:SF2">
    <property type="entry name" value="F-BOX DOMAIN-CONTAINING PROTEIN"/>
    <property type="match status" value="1"/>
</dbReference>
<evidence type="ECO:0000313" key="2">
    <source>
        <dbReference type="EMBL" id="KAK4499132.1"/>
    </source>
</evidence>